<keyword evidence="5" id="KW-1185">Reference proteome</keyword>
<accession>A0ABR2K977</accession>
<dbReference type="InterPro" id="IPR026854">
    <property type="entry name" value="VPS13_N"/>
</dbReference>
<comment type="caution">
    <text evidence="4">The sequence shown here is derived from an EMBL/GenBank/DDBJ whole genome shotgun (WGS) entry which is preliminary data.</text>
</comment>
<dbReference type="SUPFAM" id="SSF50405">
    <property type="entry name" value="Actin-crosslinking proteins"/>
    <property type="match status" value="1"/>
</dbReference>
<evidence type="ECO:0000313" key="5">
    <source>
        <dbReference type="Proteomes" id="UP001470230"/>
    </source>
</evidence>
<gene>
    <name evidence="4" type="ORF">M9Y10_038718</name>
</gene>
<dbReference type="Proteomes" id="UP001470230">
    <property type="component" value="Unassembled WGS sequence"/>
</dbReference>
<dbReference type="Gene3D" id="2.80.10.50">
    <property type="match status" value="1"/>
</dbReference>
<feature type="domain" description="Chorein N-terminal" evidence="3">
    <location>
        <begin position="4"/>
        <end position="411"/>
    </location>
</feature>
<dbReference type="EMBL" id="JAPFFF010000006">
    <property type="protein sequence ID" value="KAK8887665.1"/>
    <property type="molecule type" value="Genomic_DNA"/>
</dbReference>
<dbReference type="PANTHER" id="PTHR16166:SF93">
    <property type="entry name" value="INTERMEMBRANE LIPID TRANSFER PROTEIN VPS13"/>
    <property type="match status" value="1"/>
</dbReference>
<organism evidence="4 5">
    <name type="scientific">Tritrichomonas musculus</name>
    <dbReference type="NCBI Taxonomy" id="1915356"/>
    <lineage>
        <taxon>Eukaryota</taxon>
        <taxon>Metamonada</taxon>
        <taxon>Parabasalia</taxon>
        <taxon>Tritrichomonadida</taxon>
        <taxon>Tritrichomonadidae</taxon>
        <taxon>Tritrichomonas</taxon>
    </lineage>
</organism>
<dbReference type="CDD" id="cd00257">
    <property type="entry name" value="beta-trefoil_FSCN-like"/>
    <property type="match status" value="1"/>
</dbReference>
<evidence type="ECO:0000256" key="2">
    <source>
        <dbReference type="ARBA" id="ARBA00022448"/>
    </source>
</evidence>
<comment type="similarity">
    <text evidence="1">Belongs to the VPS13 family.</text>
</comment>
<evidence type="ECO:0000256" key="1">
    <source>
        <dbReference type="ARBA" id="ARBA00006545"/>
    </source>
</evidence>
<proteinExistence type="inferred from homology"/>
<keyword evidence="2" id="KW-0813">Transport</keyword>
<dbReference type="Pfam" id="PF12624">
    <property type="entry name" value="VPS13_N"/>
    <property type="match status" value="1"/>
</dbReference>
<dbReference type="InterPro" id="IPR008999">
    <property type="entry name" value="Actin-crosslinking"/>
</dbReference>
<reference evidence="4 5" key="1">
    <citation type="submission" date="2024-04" db="EMBL/GenBank/DDBJ databases">
        <title>Tritrichomonas musculus Genome.</title>
        <authorList>
            <person name="Alves-Ferreira E."/>
            <person name="Grigg M."/>
            <person name="Lorenzi H."/>
            <person name="Galac M."/>
        </authorList>
    </citation>
    <scope>NUCLEOTIDE SEQUENCE [LARGE SCALE GENOMIC DNA]</scope>
    <source>
        <strain evidence="4 5">EAF2021</strain>
    </source>
</reference>
<protein>
    <recommendedName>
        <fullName evidence="3">Chorein N-terminal domain-containing protein</fullName>
    </recommendedName>
</protein>
<dbReference type="InterPro" id="IPR026847">
    <property type="entry name" value="VPS13"/>
</dbReference>
<evidence type="ECO:0000259" key="3">
    <source>
        <dbReference type="Pfam" id="PF12624"/>
    </source>
</evidence>
<sequence length="2543" mass="291536">MPSIFEKIALKVLSYYLDNYINPIDGSQIKLALTTGKAELNNVSIKSTALSIHHLPFTVTSGIIQSIKLHFPWQSLKKQPCVIEIDGIHIIANFTKDVKLKSELEIKEKVLKELEEAGLGDEKSKSALFQGTISQIISNIIVHVKDIHIRVEIDTPDPNTCFAIGIMCDQIECFSINENGNQTFVQPDANIGKRIKIQGFSIYADPQPEHLDQPATKEQIDEYLTKRHQEKHEYILDSFSFSTDYIITKYQLQTFSKMANQIDQICFKLSQRQMTVFGEYLFQYNLFQLRQKYSLLGRPNRPPFDDDEIEEKKVALNWWQFLHQCTIEKRYPNRINIQESILILKTRAKYYNIWKIQQSMSYQDFKKNSNYKVLKGIEDKLPLNAILFLRNYSNHKINKEKEDQSKLEVDKSDLELLTNTNAYETSTDISLLINKIKVKVFENPSDEKPILSFAAHNLDSKFNQSLDKSISFAFVCKTMKIYSKEKIIFQQNSKDRSSIELNYKATPNTKEEHVDIIASEPFINVDLKFLYKLKLMLYDNGFKKCPSSNYFSFTQTIADVMTEEANKSTPYMIRKGQYSDMILQKKCDEYPFIKIKMKLLAPTVQIQGARLSFKMKEINFESFPIHERLHDQVETLYINYLLKCTDFTIGLGEYEVLKPVTIDFNFGSIIVPVEWLDKFRIALNISSIAVVFNKETYSEIVSGVTQLLKLSQDFEQKEPEKTITQKTEQPKNNYIDNLNMESLSTNYATKVSIVFNNVSLELVTVGKFEIINFETQITVGSNGLGLNLRIQNIICNSLDNKYIFFDVNETESTDHFLKENNAIVCQYTLFFDKAMKMSMSINSPTIIIDFGWLESTLNFFKSADLKALMYLPQPEQQPATNEADIDIMESVMSNSVEFQLLKPTFKVILPAINKFKDDVELTLKLDSITFGEVGEKQSNGKQNMLLKMPTFNFEWKKRLTATINNFYVLMGDSISLFFDGLTIFDIAENRKNIELMPLKQNDGESLNNPFIILKTDENKIDTTINDFSILFDVNSYMIPELILSLLKSSIIAQILSSFLDDTNISTKPEEEEKKETEKSSEMTINISHVDIVLIDNDLKLNSHFNGLFTTSELNNYLFLTDISLSFSEKDANFAPIFENLTLEFGTKENTLLFTLNKTNAYISSSDVIDVMNFANKIMNLYSNFSHQLDYSKPAEETEKSDDSNQIKKVCINTDQIILELCEDNRTTQISFPFIRLSVDPNTINVTLTKENYFILLGFHIDIFNKSTQKWDLLLEPLQIFLSYTDTKHYNFEIKNKLNLILSHAILNQICQFQFERQPLNSQCILPNFLIENNTPEICELVFNDPNDNLLVPPQCFSILKKTQPFKLMETDIDPLNFYSPQFISNKYSVSIFTKGKERHISINSPLLFKNRSNVNLFYQEKHSGKVVELISNSITPLDNIAAEFGIYGKKPQTAPQAINLFNLKDKRRLYLPVYVEDKTYYFFLSIKFSKKRGVVMFTLTPNYRIRNNYDMPIDFIVDAQNQKVTIPGKSTEYLNRNGFDSSFSFYIEANGHISQGTRLTLKNNTFIPVNFTPNSAFALRFENDIISLQPPLLVKNLTNLPVSIFDFQNNLILTLKDKSTEDFIGPPDFFKDNKIQLSIQIEGYEKSELFDTTIGHKEILLKSLSSNLCIPIALHFSIGATGIVYFKIDHLIYIQNESIEKLHLQPIECNSIIEENCQLVIDPEQTKPILLVTPELDFMFNIDNCKEIKHINLQNTLENRNQFATLFMNQYNSQKDGQTILSVDFQTSSTLAGYIIVIKNLVFPQPLVLTNLLGEKNESEKVDIAVNCGFRSKNIVKPMSTSIISARDLVGQKLTINCYDQEFEVDLTKFTEPTQKTIVFENNKIDIYFKLVCLENGSHLIIVSNEIENKPNHFNLFATHEISFGLVIPFISLNLIDDEMRELALIGFQNTAIKCQFTKDTVEMDLQIDMFQIDDMYPDTLVPVAVFNSDPPFLSLKVIKENANMIFDLIELKMKPLTFYIDVNYVAELFNFFTTIKMKQKDEKADVKATSNQSSIPILIKKIYIDKVSINASASSQTGRPTFHPFPYEFLLNYIPTVSNVEIDRKAFTKTDFSSDNKVINKTIKDYYNPLVNSIKGLVAARTIVFAFKGLSNVFHKMGDSSKIDVSFNQEKGKVIQRSFQSFGKGILNGVTGVVMKPVKGLKKDGAKGFFVGLGKGVGGIITDPMAGLIDAGAGIIDEVKNSRSESRDLMRFPRVFNNMQVQEYDNISAVCQLQYQRYAKNYNDKLVYFINGDDKYIGISESFIVFLVPNDQKKNPSKKYQVSKLRNIADIEKVNPYDDILIIKFKDENGFDIKCQSHEIAEIATKIIVSRSYYNNYNSNSSSMTKIASTDLSAASENEVKEKEVQQQTKCIIKDGFYSLKSSNGKFVTNDKESMPLIANRGTAKGWEKFKITNNDDGTISFLSMKNKKYVTVGNSSKLFASESKIARNEKFSVNKINDNCYNFISMKTGQYVSADRNKFSKLYANRSNAKGWEKFELVPRD</sequence>
<dbReference type="PANTHER" id="PTHR16166">
    <property type="entry name" value="VACUOLAR PROTEIN SORTING-ASSOCIATED PROTEIN VPS13"/>
    <property type="match status" value="1"/>
</dbReference>
<evidence type="ECO:0000313" key="4">
    <source>
        <dbReference type="EMBL" id="KAK8887665.1"/>
    </source>
</evidence>
<name>A0ABR2K977_9EUKA</name>